<keyword evidence="5" id="KW-0406">Ion transport</keyword>
<feature type="transmembrane region" description="Helical" evidence="7">
    <location>
        <begin position="134"/>
        <end position="155"/>
    </location>
</feature>
<dbReference type="GO" id="GO:0015297">
    <property type="term" value="F:antiporter activity"/>
    <property type="evidence" value="ECO:0007669"/>
    <property type="project" value="InterPro"/>
</dbReference>
<feature type="transmembrane region" description="Helical" evidence="7">
    <location>
        <begin position="374"/>
        <end position="396"/>
    </location>
</feature>
<reference evidence="10" key="1">
    <citation type="submission" date="2017-11" db="EMBL/GenBank/DDBJ databases">
        <authorList>
            <person name="Chan K.G."/>
            <person name="Lee L.S."/>
        </authorList>
    </citation>
    <scope>NUCLEOTIDE SEQUENCE [LARGE SCALE GENOMIC DNA]</scope>
    <source>
        <strain evidence="10">DSM 100970</strain>
    </source>
</reference>
<evidence type="ECO:0000256" key="5">
    <source>
        <dbReference type="ARBA" id="ARBA00023065"/>
    </source>
</evidence>
<dbReference type="OrthoDB" id="9793589at2"/>
<evidence type="ECO:0000256" key="4">
    <source>
        <dbReference type="ARBA" id="ARBA00022989"/>
    </source>
</evidence>
<evidence type="ECO:0000259" key="8">
    <source>
        <dbReference type="Pfam" id="PF00999"/>
    </source>
</evidence>
<sequence length="401" mass="45074">MGSTQVVINALDSIDTTMTTIIILMITTFCMYRVMKFFNKPLVFGGVFAGVIISWLNLPKQYFDISSCATMGDIGVNFYLMILGSRFNYLLLKKRRGSLTVSIISAIVPFTCGMITGPFIYHYNILAPINKFEFSLIVGLCMSIASLSLISLFLNQTKLISKSIGHVGLMAAGIDDLLFWVVYGGLLLALQKDEIIRYNLFWTFSVYVISMTYIFPRLIQYITSHIKSTVATLAFILCGCLISCVIADSANIHQVFGAFIFGLMLPRKNKLITEVCKNLEEFITVFFLPIFFAQVGILAKINIIDNTNLLLMGLIISLIAFASKFFAVYIPNSYIYKHPEGESAFLASLLNIRGVTEIIMMRVFHEIGFISTQIFTIFVVSAMVTTWCATSLVFYFRKYIN</sequence>
<dbReference type="GO" id="GO:0016020">
    <property type="term" value="C:membrane"/>
    <property type="evidence" value="ECO:0007669"/>
    <property type="project" value="UniProtKB-SubCell"/>
</dbReference>
<dbReference type="InterPro" id="IPR050794">
    <property type="entry name" value="CPA2_transporter"/>
</dbReference>
<dbReference type="GO" id="GO:1902600">
    <property type="term" value="P:proton transmembrane transport"/>
    <property type="evidence" value="ECO:0007669"/>
    <property type="project" value="InterPro"/>
</dbReference>
<keyword evidence="10" id="KW-1185">Reference proteome</keyword>
<accession>A0A2I7N5V1</accession>
<evidence type="ECO:0000256" key="6">
    <source>
        <dbReference type="ARBA" id="ARBA00023136"/>
    </source>
</evidence>
<dbReference type="KEGG" id="nba:CUN60_05800"/>
<evidence type="ECO:0000256" key="3">
    <source>
        <dbReference type="ARBA" id="ARBA00022692"/>
    </source>
</evidence>
<keyword evidence="3 7" id="KW-0812">Transmembrane</keyword>
<dbReference type="AlphaFoldDB" id="A0A2I7N5V1"/>
<dbReference type="EMBL" id="CP024847">
    <property type="protein sequence ID" value="AUR51829.1"/>
    <property type="molecule type" value="Genomic_DNA"/>
</dbReference>
<feature type="transmembrane region" description="Helical" evidence="7">
    <location>
        <begin position="309"/>
        <end position="330"/>
    </location>
</feature>
<feature type="domain" description="Cation/H+ exchanger transmembrane" evidence="8">
    <location>
        <begin position="26"/>
        <end position="393"/>
    </location>
</feature>
<name>A0A2I7N5V1_9NEIS</name>
<feature type="transmembrane region" description="Helical" evidence="7">
    <location>
        <begin position="16"/>
        <end position="35"/>
    </location>
</feature>
<feature type="transmembrane region" description="Helical" evidence="7">
    <location>
        <begin position="200"/>
        <end position="219"/>
    </location>
</feature>
<proteinExistence type="predicted"/>
<gene>
    <name evidence="9" type="ORF">CUN60_05800</name>
</gene>
<keyword evidence="2" id="KW-0813">Transport</keyword>
<dbReference type="Gene3D" id="1.20.1530.20">
    <property type="match status" value="1"/>
</dbReference>
<dbReference type="RefSeq" id="WP_102951126.1">
    <property type="nucleotide sequence ID" value="NZ_CP024847.1"/>
</dbReference>
<dbReference type="InterPro" id="IPR006153">
    <property type="entry name" value="Cation/H_exchanger_TM"/>
</dbReference>
<dbReference type="Proteomes" id="UP000236655">
    <property type="component" value="Chromosome"/>
</dbReference>
<evidence type="ECO:0000313" key="10">
    <source>
        <dbReference type="Proteomes" id="UP000236655"/>
    </source>
</evidence>
<evidence type="ECO:0000256" key="7">
    <source>
        <dbReference type="SAM" id="Phobius"/>
    </source>
</evidence>
<evidence type="ECO:0000256" key="1">
    <source>
        <dbReference type="ARBA" id="ARBA00004141"/>
    </source>
</evidence>
<keyword evidence="6 7" id="KW-0472">Membrane</keyword>
<evidence type="ECO:0000313" key="9">
    <source>
        <dbReference type="EMBL" id="AUR51829.1"/>
    </source>
</evidence>
<dbReference type="InterPro" id="IPR038770">
    <property type="entry name" value="Na+/solute_symporter_sf"/>
</dbReference>
<dbReference type="Pfam" id="PF00999">
    <property type="entry name" value="Na_H_Exchanger"/>
    <property type="match status" value="1"/>
</dbReference>
<keyword evidence="4 7" id="KW-1133">Transmembrane helix</keyword>
<comment type="subcellular location">
    <subcellularLocation>
        <location evidence="1">Membrane</location>
        <topology evidence="1">Multi-pass membrane protein</topology>
    </subcellularLocation>
</comment>
<feature type="transmembrane region" description="Helical" evidence="7">
    <location>
        <begin position="282"/>
        <end position="302"/>
    </location>
</feature>
<organism evidence="9 10">
    <name type="scientific">Aquella oligotrophica</name>
    <dbReference type="NCBI Taxonomy" id="2067065"/>
    <lineage>
        <taxon>Bacteria</taxon>
        <taxon>Pseudomonadati</taxon>
        <taxon>Pseudomonadota</taxon>
        <taxon>Betaproteobacteria</taxon>
        <taxon>Neisseriales</taxon>
        <taxon>Neisseriaceae</taxon>
        <taxon>Aquella</taxon>
    </lineage>
</organism>
<feature type="transmembrane region" description="Helical" evidence="7">
    <location>
        <begin position="99"/>
        <end position="122"/>
    </location>
</feature>
<dbReference type="PANTHER" id="PTHR32468:SF0">
    <property type="entry name" value="K(+)_H(+) ANTIPORTER 1"/>
    <property type="match status" value="1"/>
</dbReference>
<feature type="transmembrane region" description="Helical" evidence="7">
    <location>
        <begin position="74"/>
        <end position="92"/>
    </location>
</feature>
<feature type="transmembrane region" description="Helical" evidence="7">
    <location>
        <begin position="231"/>
        <end position="262"/>
    </location>
</feature>
<protein>
    <recommendedName>
        <fullName evidence="8">Cation/H+ exchanger transmembrane domain-containing protein</fullName>
    </recommendedName>
</protein>
<feature type="transmembrane region" description="Helical" evidence="7">
    <location>
        <begin position="42"/>
        <end position="58"/>
    </location>
</feature>
<dbReference type="PANTHER" id="PTHR32468">
    <property type="entry name" value="CATION/H + ANTIPORTER"/>
    <property type="match status" value="1"/>
</dbReference>
<feature type="transmembrane region" description="Helical" evidence="7">
    <location>
        <begin position="167"/>
        <end position="188"/>
    </location>
</feature>
<evidence type="ECO:0000256" key="2">
    <source>
        <dbReference type="ARBA" id="ARBA00022448"/>
    </source>
</evidence>